<evidence type="ECO:0000259" key="2">
    <source>
        <dbReference type="Pfam" id="PF04536"/>
    </source>
</evidence>
<dbReference type="Proteomes" id="UP000009011">
    <property type="component" value="Chromosome"/>
</dbReference>
<evidence type="ECO:0000313" key="4">
    <source>
        <dbReference type="Proteomes" id="UP000009011"/>
    </source>
</evidence>
<dbReference type="Gene3D" id="3.10.310.50">
    <property type="match status" value="1"/>
</dbReference>
<dbReference type="PANTHER" id="PTHR30373">
    <property type="entry name" value="UPF0603 PROTEIN YGCG"/>
    <property type="match status" value="1"/>
</dbReference>
<dbReference type="OrthoDB" id="9810918at2"/>
<accession>I7A108</accession>
<feature type="signal peptide" evidence="1">
    <location>
        <begin position="1"/>
        <end position="17"/>
    </location>
</feature>
<protein>
    <recommendedName>
        <fullName evidence="2">TPM domain-containing protein</fullName>
    </recommendedName>
</protein>
<dbReference type="PATRIC" id="fig|1191523.3.peg.431"/>
<dbReference type="eggNOG" id="COG1512">
    <property type="taxonomic scope" value="Bacteria"/>
</dbReference>
<dbReference type="EMBL" id="CP003557">
    <property type="protein sequence ID" value="AFN73656.1"/>
    <property type="molecule type" value="Genomic_DNA"/>
</dbReference>
<proteinExistence type="predicted"/>
<dbReference type="Pfam" id="PF04536">
    <property type="entry name" value="TPM_phosphatase"/>
    <property type="match status" value="1"/>
</dbReference>
<dbReference type="AlphaFoldDB" id="I7A108"/>
<dbReference type="RefSeq" id="WP_014855093.1">
    <property type="nucleotide sequence ID" value="NC_018178.1"/>
</dbReference>
<evidence type="ECO:0000256" key="1">
    <source>
        <dbReference type="SAM" id="SignalP"/>
    </source>
</evidence>
<evidence type="ECO:0000313" key="3">
    <source>
        <dbReference type="EMBL" id="AFN73656.1"/>
    </source>
</evidence>
<keyword evidence="1" id="KW-0732">Signal</keyword>
<dbReference type="KEGG" id="mro:MROS_0413"/>
<dbReference type="STRING" id="1191523.MROS_0413"/>
<sequence length="236" mass="25510">MKKIVFILLLFSFRLTAQPEIPALKNYANDFTSTLTQSQLSELNYLLKSFDDSTSTQIEFLMIRSLQGYPLEYYTYEVADKNKIGRAGKNNGVLFFVAKEDRKMRIEVGYGLEGALPDALASSILRNEVRPYFREGDYYSGIKSGIAAIMMAVKGEYTNDKRVDDDNVKAPIGYIIMIILFLLLTRGGKRGGLLPWLVIGSMGGGRSGGWGGGGFGGGGFSGGGGSFGGGGASGSW</sequence>
<dbReference type="PANTHER" id="PTHR30373:SF2">
    <property type="entry name" value="UPF0603 PROTEIN YGCG"/>
    <property type="match status" value="1"/>
</dbReference>
<reference evidence="3 4" key="1">
    <citation type="journal article" date="2013" name="PLoS ONE">
        <title>Genomic analysis of Melioribacter roseus, facultatively anaerobic organotrophic bacterium representing a novel deep lineage within Bacteriodetes/Chlorobi group.</title>
        <authorList>
            <person name="Kadnikov V.V."/>
            <person name="Mardanov A.V."/>
            <person name="Podosokorskaya O.A."/>
            <person name="Gavrilov S.N."/>
            <person name="Kublanov I.V."/>
            <person name="Beletsky A.V."/>
            <person name="Bonch-Osmolovskaya E.A."/>
            <person name="Ravin N.V."/>
        </authorList>
    </citation>
    <scope>NUCLEOTIDE SEQUENCE [LARGE SCALE GENOMIC DNA]</scope>
    <source>
        <strain evidence="4">JCM 17771 / P3M-2</strain>
    </source>
</reference>
<dbReference type="InterPro" id="IPR007621">
    <property type="entry name" value="TPM_dom"/>
</dbReference>
<feature type="domain" description="TPM" evidence="2">
    <location>
        <begin position="29"/>
        <end position="151"/>
    </location>
</feature>
<feature type="chain" id="PRO_5003707051" description="TPM domain-containing protein" evidence="1">
    <location>
        <begin position="18"/>
        <end position="236"/>
    </location>
</feature>
<gene>
    <name evidence="3" type="ordered locus">MROS_0413</name>
</gene>
<keyword evidence="4" id="KW-1185">Reference proteome</keyword>
<name>I7A108_MELRP</name>
<organism evidence="3 4">
    <name type="scientific">Melioribacter roseus (strain DSM 23840 / JCM 17771 / VKM B-2668 / P3M-2)</name>
    <dbReference type="NCBI Taxonomy" id="1191523"/>
    <lineage>
        <taxon>Bacteria</taxon>
        <taxon>Pseudomonadati</taxon>
        <taxon>Ignavibacteriota</taxon>
        <taxon>Ignavibacteria</taxon>
        <taxon>Ignavibacteriales</taxon>
        <taxon>Melioribacteraceae</taxon>
        <taxon>Melioribacter</taxon>
    </lineage>
</organism>
<dbReference type="HOGENOM" id="CLU_035211_2_3_10"/>